<evidence type="ECO:0000313" key="1">
    <source>
        <dbReference type="EMBL" id="KAJ1893832.1"/>
    </source>
</evidence>
<proteinExistence type="predicted"/>
<name>A0ACC1IFM8_9FUNG</name>
<accession>A0ACC1IFM8</accession>
<dbReference type="EMBL" id="JANBPG010000781">
    <property type="protein sequence ID" value="KAJ1893832.1"/>
    <property type="molecule type" value="Genomic_DNA"/>
</dbReference>
<keyword evidence="2" id="KW-1185">Reference proteome</keyword>
<gene>
    <name evidence="1" type="ORF">LPJ66_005533</name>
</gene>
<protein>
    <submittedName>
        <fullName evidence="1">Uncharacterized protein</fullName>
    </submittedName>
</protein>
<organism evidence="1 2">
    <name type="scientific">Kickxella alabastrina</name>
    <dbReference type="NCBI Taxonomy" id="61397"/>
    <lineage>
        <taxon>Eukaryota</taxon>
        <taxon>Fungi</taxon>
        <taxon>Fungi incertae sedis</taxon>
        <taxon>Zoopagomycota</taxon>
        <taxon>Kickxellomycotina</taxon>
        <taxon>Kickxellomycetes</taxon>
        <taxon>Kickxellales</taxon>
        <taxon>Kickxellaceae</taxon>
        <taxon>Kickxella</taxon>
    </lineage>
</organism>
<sequence length="579" mass="65383">MPSLYSPVQVLPLLIIESIASYMPVLPNAMLPMMNGLRSKVKQPSLLPLMSTCRQWRSIVCPLFYCSALLEFDGNKEFHKKNTSVIRLSDVIATGNQRHIRQLQISINTLGFADTEKAIKDIKAALDQGGPLHTTHEVTLLVDCRRTSYHPYTLQESEDTEFDTELVDATLVQYAQLFDKLLPNRRIMTMHRARPLCYLSETNKAVYAQVNLFIHNLLGTALGHLSLHQFSVTKPIVKQLGASALRRISIAHHKGSQQHLELIRRNYKCLEFLRIDHATSHAIEKLTWLEKKAGTLVYPQLKKLYISSCSGRRNIAHSHHNQDPFPALEVLVCRGHFPFASPLILQQGRSHIRVLKIDMDHELMSILDEHKVLAPGSFKVLDVVMLGWSARNNAPMSDHANALFLKTLSIAASPQQVLIHNLHIYDVEASLLSKVNFTNPLQVLDLEGTTLTMAQAIKLLCGFKCLDRANLCIKDDTVQHTTRMPMANEIQEYQAQFKGYSSSVRLLGIDRAYYTNSRRKAEYIVLMTSILTSVQIVHIGGVNISRADSILGRIDLVLKRSMYKDCDQVKSVKYSIGSF</sequence>
<reference evidence="1" key="1">
    <citation type="submission" date="2022-07" db="EMBL/GenBank/DDBJ databases">
        <title>Phylogenomic reconstructions and comparative analyses of Kickxellomycotina fungi.</title>
        <authorList>
            <person name="Reynolds N.K."/>
            <person name="Stajich J.E."/>
            <person name="Barry K."/>
            <person name="Grigoriev I.V."/>
            <person name="Crous P."/>
            <person name="Smith M.E."/>
        </authorList>
    </citation>
    <scope>NUCLEOTIDE SEQUENCE</scope>
    <source>
        <strain evidence="1">Benny 63K</strain>
    </source>
</reference>
<comment type="caution">
    <text evidence="1">The sequence shown here is derived from an EMBL/GenBank/DDBJ whole genome shotgun (WGS) entry which is preliminary data.</text>
</comment>
<evidence type="ECO:0000313" key="2">
    <source>
        <dbReference type="Proteomes" id="UP001150581"/>
    </source>
</evidence>
<dbReference type="Proteomes" id="UP001150581">
    <property type="component" value="Unassembled WGS sequence"/>
</dbReference>